<feature type="region of interest" description="Disordered" evidence="7">
    <location>
        <begin position="382"/>
        <end position="418"/>
    </location>
</feature>
<feature type="region of interest" description="Disordered" evidence="7">
    <location>
        <begin position="177"/>
        <end position="232"/>
    </location>
</feature>
<feature type="compositionally biased region" description="Low complexity" evidence="7">
    <location>
        <begin position="177"/>
        <end position="189"/>
    </location>
</feature>
<comment type="caution">
    <text evidence="9">The sequence shown here is derived from an EMBL/GenBank/DDBJ whole genome shotgun (WGS) entry which is preliminary data.</text>
</comment>
<dbReference type="CDD" id="cd12203">
    <property type="entry name" value="GT1"/>
    <property type="match status" value="1"/>
</dbReference>
<dbReference type="InterPro" id="IPR044822">
    <property type="entry name" value="Myb_DNA-bind_4"/>
</dbReference>
<feature type="compositionally biased region" description="Acidic residues" evidence="7">
    <location>
        <begin position="214"/>
        <end position="223"/>
    </location>
</feature>
<keyword evidence="10" id="KW-1185">Reference proteome</keyword>
<protein>
    <recommendedName>
        <fullName evidence="8">Myb-like domain-containing protein</fullName>
    </recommendedName>
</protein>
<evidence type="ECO:0000259" key="8">
    <source>
        <dbReference type="PROSITE" id="PS50090"/>
    </source>
</evidence>
<feature type="domain" description="Myb-like" evidence="8">
    <location>
        <begin position="462"/>
        <end position="524"/>
    </location>
</feature>
<dbReference type="AlphaFoldDB" id="A0AAW1IQL8"/>
<evidence type="ECO:0000313" key="9">
    <source>
        <dbReference type="EMBL" id="KAK9691743.1"/>
    </source>
</evidence>
<feature type="compositionally biased region" description="Polar residues" evidence="7">
    <location>
        <begin position="390"/>
        <end position="414"/>
    </location>
</feature>
<dbReference type="EMBL" id="JBDFQZ010000009">
    <property type="protein sequence ID" value="KAK9691743.1"/>
    <property type="molecule type" value="Genomic_DNA"/>
</dbReference>
<dbReference type="PANTHER" id="PTHR21654:SF61">
    <property type="entry name" value="TRIHELIX TRANSCRIPTION FACTOR GTL2"/>
    <property type="match status" value="1"/>
</dbReference>
<comment type="subcellular location">
    <subcellularLocation>
        <location evidence="1">Nucleus</location>
    </subcellularLocation>
</comment>
<evidence type="ECO:0000256" key="2">
    <source>
        <dbReference type="ARBA" id="ARBA00022737"/>
    </source>
</evidence>
<accession>A0AAW1IQL8</accession>
<gene>
    <name evidence="9" type="ORF">RND81_09G216400</name>
</gene>
<keyword evidence="4" id="KW-0238">DNA-binding</keyword>
<dbReference type="PANTHER" id="PTHR21654">
    <property type="entry name" value="FI21293P1"/>
    <property type="match status" value="1"/>
</dbReference>
<evidence type="ECO:0000313" key="10">
    <source>
        <dbReference type="Proteomes" id="UP001443914"/>
    </source>
</evidence>
<dbReference type="InterPro" id="IPR001005">
    <property type="entry name" value="SANT/Myb"/>
</dbReference>
<dbReference type="GO" id="GO:0003677">
    <property type="term" value="F:DNA binding"/>
    <property type="evidence" value="ECO:0007669"/>
    <property type="project" value="UniProtKB-KW"/>
</dbReference>
<keyword evidence="2" id="KW-0677">Repeat</keyword>
<name>A0AAW1IQL8_SAPOF</name>
<dbReference type="Gene3D" id="1.10.10.60">
    <property type="entry name" value="Homeodomain-like"/>
    <property type="match status" value="2"/>
</dbReference>
<dbReference type="GO" id="GO:0006355">
    <property type="term" value="P:regulation of DNA-templated transcription"/>
    <property type="evidence" value="ECO:0007669"/>
    <property type="project" value="UniProtKB-ARBA"/>
</dbReference>
<feature type="region of interest" description="Disordered" evidence="7">
    <location>
        <begin position="557"/>
        <end position="592"/>
    </location>
</feature>
<keyword evidence="3" id="KW-0805">Transcription regulation</keyword>
<reference evidence="9" key="1">
    <citation type="submission" date="2024-03" db="EMBL/GenBank/DDBJ databases">
        <title>WGS assembly of Saponaria officinalis var. Norfolk2.</title>
        <authorList>
            <person name="Jenkins J."/>
            <person name="Shu S."/>
            <person name="Grimwood J."/>
            <person name="Barry K."/>
            <person name="Goodstein D."/>
            <person name="Schmutz J."/>
            <person name="Leebens-Mack J."/>
            <person name="Osbourn A."/>
        </authorList>
    </citation>
    <scope>NUCLEOTIDE SEQUENCE [LARGE SCALE GENOMIC DNA]</scope>
    <source>
        <strain evidence="9">JIC</strain>
    </source>
</reference>
<evidence type="ECO:0000256" key="6">
    <source>
        <dbReference type="ARBA" id="ARBA00023242"/>
    </source>
</evidence>
<evidence type="ECO:0000256" key="7">
    <source>
        <dbReference type="SAM" id="MobiDB-lite"/>
    </source>
</evidence>
<organism evidence="9 10">
    <name type="scientific">Saponaria officinalis</name>
    <name type="common">Common soapwort</name>
    <name type="synonym">Lychnis saponaria</name>
    <dbReference type="NCBI Taxonomy" id="3572"/>
    <lineage>
        <taxon>Eukaryota</taxon>
        <taxon>Viridiplantae</taxon>
        <taxon>Streptophyta</taxon>
        <taxon>Embryophyta</taxon>
        <taxon>Tracheophyta</taxon>
        <taxon>Spermatophyta</taxon>
        <taxon>Magnoliopsida</taxon>
        <taxon>eudicotyledons</taxon>
        <taxon>Gunneridae</taxon>
        <taxon>Pentapetalae</taxon>
        <taxon>Caryophyllales</taxon>
        <taxon>Caryophyllaceae</taxon>
        <taxon>Caryophylleae</taxon>
        <taxon>Saponaria</taxon>
    </lineage>
</organism>
<evidence type="ECO:0000256" key="4">
    <source>
        <dbReference type="ARBA" id="ARBA00023125"/>
    </source>
</evidence>
<evidence type="ECO:0000256" key="1">
    <source>
        <dbReference type="ARBA" id="ARBA00004123"/>
    </source>
</evidence>
<keyword evidence="6" id="KW-0539">Nucleus</keyword>
<evidence type="ECO:0000256" key="5">
    <source>
        <dbReference type="ARBA" id="ARBA00023163"/>
    </source>
</evidence>
<feature type="compositionally biased region" description="Basic and acidic residues" evidence="7">
    <location>
        <begin position="190"/>
        <end position="210"/>
    </location>
</feature>
<feature type="compositionally biased region" description="Polar residues" evidence="7">
    <location>
        <begin position="557"/>
        <end position="586"/>
    </location>
</feature>
<feature type="domain" description="Myb-like" evidence="8">
    <location>
        <begin position="88"/>
        <end position="142"/>
    </location>
</feature>
<dbReference type="PROSITE" id="PS50090">
    <property type="entry name" value="MYB_LIKE"/>
    <property type="match status" value="2"/>
</dbReference>
<feature type="region of interest" description="Disordered" evidence="7">
    <location>
        <begin position="1"/>
        <end position="24"/>
    </location>
</feature>
<proteinExistence type="predicted"/>
<evidence type="ECO:0000256" key="3">
    <source>
        <dbReference type="ARBA" id="ARBA00023015"/>
    </source>
</evidence>
<dbReference type="GO" id="GO:0005634">
    <property type="term" value="C:nucleus"/>
    <property type="evidence" value="ECO:0007669"/>
    <property type="project" value="UniProtKB-SubCell"/>
</dbReference>
<dbReference type="FunFam" id="1.10.10.60:FF:000061">
    <property type="entry name" value="Trihelix transcription factor GT-2"/>
    <property type="match status" value="1"/>
</dbReference>
<dbReference type="Proteomes" id="UP001443914">
    <property type="component" value="Unassembled WGS sequence"/>
</dbReference>
<keyword evidence="5" id="KW-0804">Transcription</keyword>
<dbReference type="Pfam" id="PF13837">
    <property type="entry name" value="Myb_DNA-bind_4"/>
    <property type="match status" value="2"/>
</dbReference>
<dbReference type="SMART" id="SM00717">
    <property type="entry name" value="SANT"/>
    <property type="match status" value="2"/>
</dbReference>
<sequence>MFDGMPDHFLPATSTPSPPTCSLPPPFPLHHSNFQQHCFDSPYLLLQNPQIPLHLQQQQRASTRNESNVVESVVNSVIPTTSLMVPQPWSSEEVLSLLKIISSLDNPWSTSHFTWDNVSRKLAEVGFKRSAEKCKEKFEEETRSFNNNGNKLNHVVGQNYRLFGELEALCSNGNGNGNDNDGDYVGNDLGNHDQEQSGPNDKMDKDDDNRSVAGEEDGEECVDDSEKREEKTKKVLRKRKREKKFEMFKGFCENIVNKLIAQQEELHCKILQDMVKRDKEKIAREEAWKKQEIDRITQVMQVRAHEQAIVGDRQAKILGFLKKFSSSTSSSNNVEMNPFIGETFGREMVKVQNTNNSLLSTSESILSQDCISVTTHDQNLPTLLSKESLGPQSRNNRLENPQLNQPCESPTRPASSLPCKSVRFDHTSTDAAGQVMNFESPENHTDSIKDMIGDVKDDIGRRWPRDEVLALINIRCNLFNNNGDHRDRESFSKGPLWERISQKMMELGYKRSAKRCKEKWENINKYFRKTKDLNRKRSIDSRTCPYFHQLNHLYNQQGTPLGQSDRQANLTGLPGNNQLAPSSSDGATAANAVPSQQNDGIMVQLPTCQASSVLNFDYNIT</sequence>